<evidence type="ECO:0000313" key="2">
    <source>
        <dbReference type="EMBL" id="KAK8836156.1"/>
    </source>
</evidence>
<evidence type="ECO:0000313" key="3">
    <source>
        <dbReference type="EMBL" id="KAK8886231.1"/>
    </source>
</evidence>
<evidence type="ECO:0000313" key="4">
    <source>
        <dbReference type="EMBL" id="KAK8886233.1"/>
    </source>
</evidence>
<accession>A0ABR2GQJ9</accession>
<dbReference type="EMBL" id="JAPFFF010000007">
    <property type="protein sequence ID" value="KAK8886231.1"/>
    <property type="molecule type" value="Genomic_DNA"/>
</dbReference>
<comment type="caution">
    <text evidence="2">The sequence shown here is derived from an EMBL/GenBank/DDBJ whole genome shotgun (WGS) entry which is preliminary data.</text>
</comment>
<dbReference type="Proteomes" id="UP001470230">
    <property type="component" value="Unassembled WGS sequence"/>
</dbReference>
<keyword evidence="5" id="KW-1185">Reference proteome</keyword>
<dbReference type="EMBL" id="JAPFFF010000007">
    <property type="protein sequence ID" value="KAK8886233.1"/>
    <property type="molecule type" value="Genomic_DNA"/>
</dbReference>
<feature type="domain" description="HNH nuclease" evidence="1">
    <location>
        <begin position="67"/>
        <end position="111"/>
    </location>
</feature>
<gene>
    <name evidence="2" type="ORF">M9Y10_039969</name>
    <name evidence="3" type="ORF">M9Y10_041690</name>
    <name evidence="4" type="ORF">M9Y10_041692</name>
</gene>
<evidence type="ECO:0000259" key="1">
    <source>
        <dbReference type="Pfam" id="PF13392"/>
    </source>
</evidence>
<dbReference type="SUPFAM" id="SSF54060">
    <property type="entry name" value="His-Me finger endonucleases"/>
    <property type="match status" value="1"/>
</dbReference>
<protein>
    <recommendedName>
        <fullName evidence="1">HNH nuclease domain-containing protein</fullName>
    </recommendedName>
</protein>
<proteinExistence type="predicted"/>
<dbReference type="Pfam" id="PF13392">
    <property type="entry name" value="HNH_3"/>
    <property type="match status" value="1"/>
</dbReference>
<dbReference type="InterPro" id="IPR003615">
    <property type="entry name" value="HNH_nuc"/>
</dbReference>
<name>A0ABR2GQJ9_9EUKA</name>
<dbReference type="InterPro" id="IPR044925">
    <property type="entry name" value="His-Me_finger_sf"/>
</dbReference>
<reference evidence="2 5" key="1">
    <citation type="submission" date="2024-04" db="EMBL/GenBank/DDBJ databases">
        <title>Tritrichomonas musculus Genome.</title>
        <authorList>
            <person name="Alves-Ferreira E."/>
            <person name="Grigg M."/>
            <person name="Lorenzi H."/>
            <person name="Galac M."/>
        </authorList>
    </citation>
    <scope>NUCLEOTIDE SEQUENCE [LARGE SCALE GENOMIC DNA]</scope>
    <source>
        <strain evidence="2 5">EAF2021</strain>
    </source>
</reference>
<dbReference type="EMBL" id="JAPFFF010000068">
    <property type="protein sequence ID" value="KAK8836156.1"/>
    <property type="molecule type" value="Genomic_DNA"/>
</dbReference>
<evidence type="ECO:0000313" key="5">
    <source>
        <dbReference type="Proteomes" id="UP001470230"/>
    </source>
</evidence>
<sequence>MSQPTEQTQIENVDESEFEPLKGFENDYEIQTTYPYNIKKKSNNRIIKENINKTDGYVQICLNGKSYQKHVIVAKQFLENPDNLPQVDHINHDKADYHLSNLRYVSPSTNQYNKSYYKAVQYVFIDDIPDDAIIIDFYETKTERREFEENKYYYYFDESNNEDKFYAKITDNLYKELHHNRVKSGIEYVSLRDVENKTVSVYINRFKHQHDLL</sequence>
<organism evidence="2 5">
    <name type="scientific">Tritrichomonas musculus</name>
    <dbReference type="NCBI Taxonomy" id="1915356"/>
    <lineage>
        <taxon>Eukaryota</taxon>
        <taxon>Metamonada</taxon>
        <taxon>Parabasalia</taxon>
        <taxon>Tritrichomonadida</taxon>
        <taxon>Tritrichomonadidae</taxon>
        <taxon>Tritrichomonas</taxon>
    </lineage>
</organism>
<dbReference type="Gene3D" id="3.90.75.20">
    <property type="match status" value="1"/>
</dbReference>